<gene>
    <name evidence="2" type="ORF">BA062_16645</name>
</gene>
<accession>A0A318LK86</accession>
<organism evidence="2 3">
    <name type="scientific">Prauserella flavalba</name>
    <dbReference type="NCBI Taxonomy" id="1477506"/>
    <lineage>
        <taxon>Bacteria</taxon>
        <taxon>Bacillati</taxon>
        <taxon>Actinomycetota</taxon>
        <taxon>Actinomycetes</taxon>
        <taxon>Pseudonocardiales</taxon>
        <taxon>Pseudonocardiaceae</taxon>
        <taxon>Prauserella</taxon>
    </lineage>
</organism>
<dbReference type="AlphaFoldDB" id="A0A318LK86"/>
<feature type="region of interest" description="Disordered" evidence="1">
    <location>
        <begin position="88"/>
        <end position="107"/>
    </location>
</feature>
<evidence type="ECO:0000313" key="2">
    <source>
        <dbReference type="EMBL" id="PXY33857.1"/>
    </source>
</evidence>
<evidence type="ECO:0000256" key="1">
    <source>
        <dbReference type="SAM" id="MobiDB-lite"/>
    </source>
</evidence>
<evidence type="ECO:0000313" key="3">
    <source>
        <dbReference type="Proteomes" id="UP000247892"/>
    </source>
</evidence>
<sequence>MMVAKKLVRAWEEAYRRYGAASDLAARTREVDAATAQEMASASWAVAAAWRSIAGDPELSWWMLAALESAAQAFEEQAQDWQARSAARSCGMASVRPPERAGARRRG</sequence>
<dbReference type="EMBL" id="MASU01000006">
    <property type="protein sequence ID" value="PXY33857.1"/>
    <property type="molecule type" value="Genomic_DNA"/>
</dbReference>
<protein>
    <submittedName>
        <fullName evidence="2">Uncharacterized protein</fullName>
    </submittedName>
</protein>
<reference evidence="2 3" key="1">
    <citation type="submission" date="2016-07" db="EMBL/GenBank/DDBJ databases">
        <title>Draft genome sequence of Prauserella sp. YIM 121212, isolated from alkaline soil.</title>
        <authorList>
            <person name="Ruckert C."/>
            <person name="Albersmeier A."/>
            <person name="Jiang C.-L."/>
            <person name="Jiang Y."/>
            <person name="Kalinowski J."/>
            <person name="Schneider O."/>
            <person name="Winkler A."/>
            <person name="Zotchev S.B."/>
        </authorList>
    </citation>
    <scope>NUCLEOTIDE SEQUENCE [LARGE SCALE GENOMIC DNA]</scope>
    <source>
        <strain evidence="2 3">YIM 121212</strain>
    </source>
</reference>
<keyword evidence="3" id="KW-1185">Reference proteome</keyword>
<proteinExistence type="predicted"/>
<dbReference type="Proteomes" id="UP000247892">
    <property type="component" value="Unassembled WGS sequence"/>
</dbReference>
<comment type="caution">
    <text evidence="2">The sequence shown here is derived from an EMBL/GenBank/DDBJ whole genome shotgun (WGS) entry which is preliminary data.</text>
</comment>
<dbReference type="OrthoDB" id="3695078at2"/>
<feature type="compositionally biased region" description="Basic and acidic residues" evidence="1">
    <location>
        <begin position="97"/>
        <end position="107"/>
    </location>
</feature>
<dbReference type="RefSeq" id="WP_110337729.1">
    <property type="nucleotide sequence ID" value="NZ_MASU01000006.1"/>
</dbReference>
<name>A0A318LK86_9PSEU</name>